<name>G5J7G0_CROWT</name>
<accession>G5J7G0</accession>
<organism evidence="1 2">
    <name type="scientific">Crocosphaera watsonii WH 0003</name>
    <dbReference type="NCBI Taxonomy" id="423471"/>
    <lineage>
        <taxon>Bacteria</taxon>
        <taxon>Bacillati</taxon>
        <taxon>Cyanobacteriota</taxon>
        <taxon>Cyanophyceae</taxon>
        <taxon>Oscillatoriophycideae</taxon>
        <taxon>Chroococcales</taxon>
        <taxon>Aphanothecaceae</taxon>
        <taxon>Crocosphaera</taxon>
    </lineage>
</organism>
<dbReference type="EMBL" id="AESD01000500">
    <property type="protein sequence ID" value="EHJ11886.1"/>
    <property type="molecule type" value="Genomic_DNA"/>
</dbReference>
<dbReference type="AlphaFoldDB" id="G5J7G0"/>
<proteinExistence type="predicted"/>
<comment type="caution">
    <text evidence="1">The sequence shown here is derived from an EMBL/GenBank/DDBJ whole genome shotgun (WGS) entry which is preliminary data.</text>
</comment>
<gene>
    <name evidence="1" type="ORF">CWATWH0003_3400</name>
</gene>
<dbReference type="PATRIC" id="fig|423471.3.peg.3196"/>
<evidence type="ECO:0000313" key="2">
    <source>
        <dbReference type="Proteomes" id="UP000003477"/>
    </source>
</evidence>
<reference evidence="1 2" key="1">
    <citation type="journal article" date="2011" name="Front. Microbiol.">
        <title>Two Strains of Crocosphaera watsonii with Highly Conserved Genomes are Distinguished by Strain-Specific Features.</title>
        <authorList>
            <person name="Bench S.R."/>
            <person name="Ilikchyan I.N."/>
            <person name="Tripp H.J."/>
            <person name="Zehr J.P."/>
        </authorList>
    </citation>
    <scope>NUCLEOTIDE SEQUENCE [LARGE SCALE GENOMIC DNA]</scope>
    <source>
        <strain evidence="1 2">WH 0003</strain>
    </source>
</reference>
<sequence length="120" mass="13798">MREMKAIGKNPNTKVVDLSKDILLRTTIPLDNHPALRSGFAGYPINPRWNVNKVHAWKTGRRLRQALQQGDLIIRSSDSMLVPSDKEEEEILVTKAATQPYRWISCAEWVKQLLKNYQTV</sequence>
<evidence type="ECO:0000313" key="1">
    <source>
        <dbReference type="EMBL" id="EHJ11886.1"/>
    </source>
</evidence>
<dbReference type="Proteomes" id="UP000003477">
    <property type="component" value="Unassembled WGS sequence"/>
</dbReference>
<protein>
    <submittedName>
        <fullName evidence="1">Uncharacterized protein</fullName>
    </submittedName>
</protein>